<sequence>MSSPAARVPAGASFPATRAASPGAHPSSASASAASARTHLLLPPQQQTNSRCGGNDAHARQLAREQQQMIEQLTSTGLVQAADLLEFGFSAAELRAAGLHLSSPHHRANEQAESRGEATKTERLADGSNDDRRRRGVPRKRAWGCVATQASPPQDERATPSPAVSGTATTALSTVEKTREPQTIAKAVVTPLLLSEKTRKQCLHAAKLVEDAQIMRPFKDSQDCARWLCYDDADEEEASSTSATGSSSGDATVAVTSKVHSMRDPPKARCNTALAFSGLDVAVVREIAQRLQEESSHDAYVESRRTREYFSLREDGNTPYM</sequence>
<comment type="caution">
    <text evidence="2">The sequence shown here is derived from an EMBL/GenBank/DDBJ whole genome shotgun (WGS) entry which is preliminary data.</text>
</comment>
<reference evidence="3" key="1">
    <citation type="journal article" date="2021" name="Microbiol. Resour. Announc.">
        <title>LGAAP: Leishmaniinae Genome Assembly and Annotation Pipeline.</title>
        <authorList>
            <person name="Almutairi H."/>
            <person name="Urbaniak M.D."/>
            <person name="Bates M.D."/>
            <person name="Jariyapan N."/>
            <person name="Kwakye-Nuako G."/>
            <person name="Thomaz-Soccol V."/>
            <person name="Al-Salem W.S."/>
            <person name="Dillon R.J."/>
            <person name="Bates P.A."/>
            <person name="Gatherer D."/>
        </authorList>
    </citation>
    <scope>NUCLEOTIDE SEQUENCE [LARGE SCALE GENOMIC DNA]</scope>
</reference>
<organism evidence="2 3">
    <name type="scientific">Leishmania orientalis</name>
    <dbReference type="NCBI Taxonomy" id="2249476"/>
    <lineage>
        <taxon>Eukaryota</taxon>
        <taxon>Discoba</taxon>
        <taxon>Euglenozoa</taxon>
        <taxon>Kinetoplastea</taxon>
        <taxon>Metakinetoplastina</taxon>
        <taxon>Trypanosomatida</taxon>
        <taxon>Trypanosomatidae</taxon>
        <taxon>Leishmaniinae</taxon>
        <taxon>Leishmania</taxon>
    </lineage>
</organism>
<protein>
    <submittedName>
        <fullName evidence="2">Uncharacterized protein</fullName>
    </submittedName>
</protein>
<feature type="compositionally biased region" description="Low complexity" evidence="1">
    <location>
        <begin position="19"/>
        <end position="36"/>
    </location>
</feature>
<name>A0A836KXU3_9TRYP</name>
<evidence type="ECO:0000256" key="1">
    <source>
        <dbReference type="SAM" id="MobiDB-lite"/>
    </source>
</evidence>
<dbReference type="KEGG" id="loi:92362198"/>
<feature type="region of interest" description="Disordered" evidence="1">
    <location>
        <begin position="1"/>
        <end position="65"/>
    </location>
</feature>
<proteinExistence type="predicted"/>
<dbReference type="AlphaFoldDB" id="A0A836KXU3"/>
<accession>A0A836KXU3</accession>
<feature type="region of interest" description="Disordered" evidence="1">
    <location>
        <begin position="102"/>
        <end position="178"/>
    </location>
</feature>
<feature type="compositionally biased region" description="Basic and acidic residues" evidence="1">
    <location>
        <begin position="107"/>
        <end position="133"/>
    </location>
</feature>
<gene>
    <name evidence="2" type="ORF">LSCM4_06341</name>
</gene>
<dbReference type="EMBL" id="JAFHLR010000007">
    <property type="protein sequence ID" value="KAG5486875.1"/>
    <property type="molecule type" value="Genomic_DNA"/>
</dbReference>
<evidence type="ECO:0000313" key="3">
    <source>
        <dbReference type="Proteomes" id="UP000674143"/>
    </source>
</evidence>
<evidence type="ECO:0000313" key="2">
    <source>
        <dbReference type="EMBL" id="KAG5486875.1"/>
    </source>
</evidence>
<dbReference type="RefSeq" id="XP_067065669.1">
    <property type="nucleotide sequence ID" value="XM_067208264.1"/>
</dbReference>
<dbReference type="GeneID" id="92362198"/>
<dbReference type="Proteomes" id="UP000674143">
    <property type="component" value="Unassembled WGS sequence"/>
</dbReference>
<feature type="compositionally biased region" description="Polar residues" evidence="1">
    <location>
        <begin position="162"/>
        <end position="175"/>
    </location>
</feature>
<keyword evidence="3" id="KW-1185">Reference proteome</keyword>
<reference evidence="3" key="2">
    <citation type="journal article" date="2021" name="Sci. Data">
        <title>Chromosome-scale genome sequencing, assembly and annotation of six genomes from subfamily Leishmaniinae.</title>
        <authorList>
            <person name="Almutairi H."/>
            <person name="Urbaniak M.D."/>
            <person name="Bates M.D."/>
            <person name="Jariyapan N."/>
            <person name="Kwakye-Nuako G."/>
            <person name="Thomaz Soccol V."/>
            <person name="Al-Salem W.S."/>
            <person name="Dillon R.J."/>
            <person name="Bates P.A."/>
            <person name="Gatherer D."/>
        </authorList>
    </citation>
    <scope>NUCLEOTIDE SEQUENCE [LARGE SCALE GENOMIC DNA]</scope>
</reference>